<accession>A0A7W9W1J3</accession>
<dbReference type="InterPro" id="IPR053925">
    <property type="entry name" value="RecX_HTH_3rd"/>
</dbReference>
<feature type="domain" description="RecX third three-helical" evidence="7">
    <location>
        <begin position="196"/>
        <end position="237"/>
    </location>
</feature>
<evidence type="ECO:0000256" key="4">
    <source>
        <dbReference type="ARBA" id="ARBA00022490"/>
    </source>
</evidence>
<comment type="subcellular location">
    <subcellularLocation>
        <location evidence="1 5">Cytoplasm</location>
    </subcellularLocation>
</comment>
<evidence type="ECO:0000256" key="1">
    <source>
        <dbReference type="ARBA" id="ARBA00004496"/>
    </source>
</evidence>
<dbReference type="Proteomes" id="UP000522163">
    <property type="component" value="Unassembled WGS sequence"/>
</dbReference>
<organism evidence="9 10">
    <name type="scientific">Oribacterium sinus</name>
    <dbReference type="NCBI Taxonomy" id="237576"/>
    <lineage>
        <taxon>Bacteria</taxon>
        <taxon>Bacillati</taxon>
        <taxon>Bacillota</taxon>
        <taxon>Clostridia</taxon>
        <taxon>Lachnospirales</taxon>
        <taxon>Lachnospiraceae</taxon>
        <taxon>Oribacterium</taxon>
    </lineage>
</organism>
<dbReference type="GeneID" id="85014044"/>
<evidence type="ECO:0000256" key="3">
    <source>
        <dbReference type="ARBA" id="ARBA00018111"/>
    </source>
</evidence>
<dbReference type="GO" id="GO:0005737">
    <property type="term" value="C:cytoplasm"/>
    <property type="evidence" value="ECO:0007669"/>
    <property type="project" value="UniProtKB-SubCell"/>
</dbReference>
<reference evidence="9 10" key="1">
    <citation type="submission" date="2020-08" db="EMBL/GenBank/DDBJ databases">
        <title>Genomic Encyclopedia of Type Strains, Phase IV (KMG-IV): sequencing the most valuable type-strain genomes for metagenomic binning, comparative biology and taxonomic classification.</title>
        <authorList>
            <person name="Goeker M."/>
        </authorList>
    </citation>
    <scope>NUCLEOTIDE SEQUENCE [LARGE SCALE GENOMIC DNA]</scope>
    <source>
        <strain evidence="9 10">DSM 17245</strain>
    </source>
</reference>
<dbReference type="PANTHER" id="PTHR33602">
    <property type="entry name" value="REGULATORY PROTEIN RECX FAMILY PROTEIN"/>
    <property type="match status" value="1"/>
</dbReference>
<name>A0A7W9W1J3_9FIRM</name>
<dbReference type="GO" id="GO:0006282">
    <property type="term" value="P:regulation of DNA repair"/>
    <property type="evidence" value="ECO:0007669"/>
    <property type="project" value="UniProtKB-UniRule"/>
</dbReference>
<dbReference type="InterPro" id="IPR053926">
    <property type="entry name" value="RecX_HTH_1st"/>
</dbReference>
<comment type="function">
    <text evidence="5">Modulates RecA activity.</text>
</comment>
<evidence type="ECO:0000259" key="7">
    <source>
        <dbReference type="Pfam" id="PF21981"/>
    </source>
</evidence>
<dbReference type="EMBL" id="JACHHH010000002">
    <property type="protein sequence ID" value="MBB6040518.1"/>
    <property type="molecule type" value="Genomic_DNA"/>
</dbReference>
<dbReference type="Gene3D" id="1.10.10.10">
    <property type="entry name" value="Winged helix-like DNA-binding domain superfamily/Winged helix DNA-binding domain"/>
    <property type="match status" value="2"/>
</dbReference>
<feature type="domain" description="RecX first three-helical" evidence="8">
    <location>
        <begin position="82"/>
        <end position="122"/>
    </location>
</feature>
<proteinExistence type="inferred from homology"/>
<dbReference type="Pfam" id="PF21982">
    <property type="entry name" value="RecX_HTH1"/>
    <property type="match status" value="1"/>
</dbReference>
<feature type="region of interest" description="Disordered" evidence="6">
    <location>
        <begin position="1"/>
        <end position="50"/>
    </location>
</feature>
<gene>
    <name evidence="5" type="primary">recX</name>
    <name evidence="9" type="ORF">HNQ46_000481</name>
</gene>
<feature type="compositionally biased region" description="Basic and acidic residues" evidence="6">
    <location>
        <begin position="1"/>
        <end position="34"/>
    </location>
</feature>
<evidence type="ECO:0000256" key="6">
    <source>
        <dbReference type="SAM" id="MobiDB-lite"/>
    </source>
</evidence>
<protein>
    <recommendedName>
        <fullName evidence="3 5">Regulatory protein RecX</fullName>
    </recommendedName>
</protein>
<evidence type="ECO:0000256" key="2">
    <source>
        <dbReference type="ARBA" id="ARBA00009695"/>
    </source>
</evidence>
<keyword evidence="4 5" id="KW-0963">Cytoplasm</keyword>
<dbReference type="InterPro" id="IPR003783">
    <property type="entry name" value="Regulatory_RecX"/>
</dbReference>
<sequence length="240" mass="29176">MKEWNPEEFLREQAARKQKDKKERKERKEGKAEEEQWEEVEAENRAPTSVIFSLKDTEPAEIVLNPLRRESLSEEERLYQRCKERSLYLLTGAAKTERRLREKLQKSEHYTEEIIERTLSFLKEYDYINDYRYCMQYLEENAHRRSAKDMQSKLYGRGVDGTVIREALEDFQRKHREEGVENSFEEQEETNPERIALRRWLEKKSRNMDLSDWKERQKLTASLLRKGFSYSMIQEYLQEE</sequence>
<dbReference type="AlphaFoldDB" id="A0A7W9W1J3"/>
<dbReference type="HAMAP" id="MF_01114">
    <property type="entry name" value="RecX"/>
    <property type="match status" value="1"/>
</dbReference>
<evidence type="ECO:0000256" key="5">
    <source>
        <dbReference type="HAMAP-Rule" id="MF_01114"/>
    </source>
</evidence>
<evidence type="ECO:0000313" key="9">
    <source>
        <dbReference type="EMBL" id="MBB6040518.1"/>
    </source>
</evidence>
<evidence type="ECO:0000259" key="8">
    <source>
        <dbReference type="Pfam" id="PF21982"/>
    </source>
</evidence>
<comment type="similarity">
    <text evidence="2 5">Belongs to the RecX family.</text>
</comment>
<dbReference type="Pfam" id="PF21981">
    <property type="entry name" value="RecX_HTH3"/>
    <property type="match status" value="1"/>
</dbReference>
<dbReference type="PANTHER" id="PTHR33602:SF1">
    <property type="entry name" value="REGULATORY PROTEIN RECX FAMILY PROTEIN"/>
    <property type="match status" value="1"/>
</dbReference>
<comment type="caution">
    <text evidence="9">The sequence shown here is derived from an EMBL/GenBank/DDBJ whole genome shotgun (WGS) entry which is preliminary data.</text>
</comment>
<dbReference type="RefSeq" id="WP_330604499.1">
    <property type="nucleotide sequence ID" value="NZ_JACHHH010000002.1"/>
</dbReference>
<dbReference type="InterPro" id="IPR036388">
    <property type="entry name" value="WH-like_DNA-bd_sf"/>
</dbReference>
<evidence type="ECO:0000313" key="10">
    <source>
        <dbReference type="Proteomes" id="UP000522163"/>
    </source>
</evidence>